<evidence type="ECO:0000313" key="3">
    <source>
        <dbReference type="Proteomes" id="UP000305948"/>
    </source>
</evidence>
<evidence type="ECO:0000313" key="2">
    <source>
        <dbReference type="EMBL" id="TFK53515.1"/>
    </source>
</evidence>
<dbReference type="Proteomes" id="UP000305948">
    <property type="component" value="Unassembled WGS sequence"/>
</dbReference>
<name>A0A5C3N8T3_9AGAM</name>
<accession>A0A5C3N8T3</accession>
<sequence length="155" mass="17110">MDDVLAFIFTGPTQPVDADFKRTPLLVSHNRVSKALEWLKLNHSDYDDLVISYENLKGYKDNSPPVVVSYHPKTMAEPELGKSLHDDGEEEGTTAGPCPLVVHGVTGTQLYSKSIKALKALAMKHLTTSGKVMAVGHAEQPESIYNNPQLYPQMF</sequence>
<dbReference type="Pfam" id="PF20209">
    <property type="entry name" value="DUF6570"/>
    <property type="match status" value="1"/>
</dbReference>
<keyword evidence="3" id="KW-1185">Reference proteome</keyword>
<gene>
    <name evidence="2" type="ORF">OE88DRAFT_1606507</name>
</gene>
<dbReference type="OrthoDB" id="3221862at2759"/>
<feature type="non-terminal residue" evidence="2">
    <location>
        <position position="155"/>
    </location>
</feature>
<reference evidence="2 3" key="1">
    <citation type="journal article" date="2019" name="Nat. Ecol. Evol.">
        <title>Megaphylogeny resolves global patterns of mushroom evolution.</title>
        <authorList>
            <person name="Varga T."/>
            <person name="Krizsan K."/>
            <person name="Foldi C."/>
            <person name="Dima B."/>
            <person name="Sanchez-Garcia M."/>
            <person name="Sanchez-Ramirez S."/>
            <person name="Szollosi G.J."/>
            <person name="Szarkandi J.G."/>
            <person name="Papp V."/>
            <person name="Albert L."/>
            <person name="Andreopoulos W."/>
            <person name="Angelini C."/>
            <person name="Antonin V."/>
            <person name="Barry K.W."/>
            <person name="Bougher N.L."/>
            <person name="Buchanan P."/>
            <person name="Buyck B."/>
            <person name="Bense V."/>
            <person name="Catcheside P."/>
            <person name="Chovatia M."/>
            <person name="Cooper J."/>
            <person name="Damon W."/>
            <person name="Desjardin D."/>
            <person name="Finy P."/>
            <person name="Geml J."/>
            <person name="Haridas S."/>
            <person name="Hughes K."/>
            <person name="Justo A."/>
            <person name="Karasinski D."/>
            <person name="Kautmanova I."/>
            <person name="Kiss B."/>
            <person name="Kocsube S."/>
            <person name="Kotiranta H."/>
            <person name="LaButti K.M."/>
            <person name="Lechner B.E."/>
            <person name="Liimatainen K."/>
            <person name="Lipzen A."/>
            <person name="Lukacs Z."/>
            <person name="Mihaltcheva S."/>
            <person name="Morgado L.N."/>
            <person name="Niskanen T."/>
            <person name="Noordeloos M.E."/>
            <person name="Ohm R.A."/>
            <person name="Ortiz-Santana B."/>
            <person name="Ovrebo C."/>
            <person name="Racz N."/>
            <person name="Riley R."/>
            <person name="Savchenko A."/>
            <person name="Shiryaev A."/>
            <person name="Soop K."/>
            <person name="Spirin V."/>
            <person name="Szebenyi C."/>
            <person name="Tomsovsky M."/>
            <person name="Tulloss R.E."/>
            <person name="Uehling J."/>
            <person name="Grigoriev I.V."/>
            <person name="Vagvolgyi C."/>
            <person name="Papp T."/>
            <person name="Martin F.M."/>
            <person name="Miettinen O."/>
            <person name="Hibbett D.S."/>
            <person name="Nagy L.G."/>
        </authorList>
    </citation>
    <scope>NUCLEOTIDE SEQUENCE [LARGE SCALE GENOMIC DNA]</scope>
    <source>
        <strain evidence="2 3">OMC1185</strain>
    </source>
</reference>
<evidence type="ECO:0000259" key="1">
    <source>
        <dbReference type="Pfam" id="PF20209"/>
    </source>
</evidence>
<dbReference type="InterPro" id="IPR046700">
    <property type="entry name" value="DUF6570"/>
</dbReference>
<protein>
    <recommendedName>
        <fullName evidence="1">DUF6570 domain-containing protein</fullName>
    </recommendedName>
</protein>
<dbReference type="AlphaFoldDB" id="A0A5C3N8T3"/>
<organism evidence="2 3">
    <name type="scientific">Heliocybe sulcata</name>
    <dbReference type="NCBI Taxonomy" id="5364"/>
    <lineage>
        <taxon>Eukaryota</taxon>
        <taxon>Fungi</taxon>
        <taxon>Dikarya</taxon>
        <taxon>Basidiomycota</taxon>
        <taxon>Agaricomycotina</taxon>
        <taxon>Agaricomycetes</taxon>
        <taxon>Gloeophyllales</taxon>
        <taxon>Gloeophyllaceae</taxon>
        <taxon>Heliocybe</taxon>
    </lineage>
</organism>
<proteinExistence type="predicted"/>
<feature type="domain" description="DUF6570" evidence="1">
    <location>
        <begin position="1"/>
        <end position="56"/>
    </location>
</feature>
<dbReference type="EMBL" id="ML213507">
    <property type="protein sequence ID" value="TFK53515.1"/>
    <property type="molecule type" value="Genomic_DNA"/>
</dbReference>